<protein>
    <submittedName>
        <fullName evidence="2">Uncharacterized protein</fullName>
    </submittedName>
</protein>
<proteinExistence type="predicted"/>
<keyword evidence="1" id="KW-0812">Transmembrane</keyword>
<evidence type="ECO:0000256" key="1">
    <source>
        <dbReference type="SAM" id="Phobius"/>
    </source>
</evidence>
<dbReference type="AlphaFoldDB" id="A0A9P4Q882"/>
<feature type="transmembrane region" description="Helical" evidence="1">
    <location>
        <begin position="30"/>
        <end position="52"/>
    </location>
</feature>
<keyword evidence="1" id="KW-0472">Membrane</keyword>
<feature type="transmembrane region" description="Helical" evidence="1">
    <location>
        <begin position="58"/>
        <end position="78"/>
    </location>
</feature>
<comment type="caution">
    <text evidence="2">The sequence shown here is derived from an EMBL/GenBank/DDBJ whole genome shotgun (WGS) entry which is preliminary data.</text>
</comment>
<evidence type="ECO:0000313" key="3">
    <source>
        <dbReference type="Proteomes" id="UP000799441"/>
    </source>
</evidence>
<sequence length="84" mass="9598">MHDVIESLPLPEAGWTRLHAWRPWNTARPIYLVLYSFAFLLHLNLHILFLFAGATASHILSFVVLLLCTNEAGLEIIIGRNLIY</sequence>
<dbReference type="EMBL" id="MU003802">
    <property type="protein sequence ID" value="KAF2720161.1"/>
    <property type="molecule type" value="Genomic_DNA"/>
</dbReference>
<name>A0A9P4Q882_9PEZI</name>
<keyword evidence="3" id="KW-1185">Reference proteome</keyword>
<keyword evidence="1" id="KW-1133">Transmembrane helix</keyword>
<dbReference type="Proteomes" id="UP000799441">
    <property type="component" value="Unassembled WGS sequence"/>
</dbReference>
<evidence type="ECO:0000313" key="2">
    <source>
        <dbReference type="EMBL" id="KAF2720161.1"/>
    </source>
</evidence>
<organism evidence="2 3">
    <name type="scientific">Polychaeton citri CBS 116435</name>
    <dbReference type="NCBI Taxonomy" id="1314669"/>
    <lineage>
        <taxon>Eukaryota</taxon>
        <taxon>Fungi</taxon>
        <taxon>Dikarya</taxon>
        <taxon>Ascomycota</taxon>
        <taxon>Pezizomycotina</taxon>
        <taxon>Dothideomycetes</taxon>
        <taxon>Dothideomycetidae</taxon>
        <taxon>Capnodiales</taxon>
        <taxon>Capnodiaceae</taxon>
        <taxon>Polychaeton</taxon>
    </lineage>
</organism>
<accession>A0A9P4Q882</accession>
<reference evidence="2" key="1">
    <citation type="journal article" date="2020" name="Stud. Mycol.">
        <title>101 Dothideomycetes genomes: a test case for predicting lifestyles and emergence of pathogens.</title>
        <authorList>
            <person name="Haridas S."/>
            <person name="Albert R."/>
            <person name="Binder M."/>
            <person name="Bloem J."/>
            <person name="Labutti K."/>
            <person name="Salamov A."/>
            <person name="Andreopoulos B."/>
            <person name="Baker S."/>
            <person name="Barry K."/>
            <person name="Bills G."/>
            <person name="Bluhm B."/>
            <person name="Cannon C."/>
            <person name="Castanera R."/>
            <person name="Culley D."/>
            <person name="Daum C."/>
            <person name="Ezra D."/>
            <person name="Gonzalez J."/>
            <person name="Henrissat B."/>
            <person name="Kuo A."/>
            <person name="Liang C."/>
            <person name="Lipzen A."/>
            <person name="Lutzoni F."/>
            <person name="Magnuson J."/>
            <person name="Mondo S."/>
            <person name="Nolan M."/>
            <person name="Ohm R."/>
            <person name="Pangilinan J."/>
            <person name="Park H.-J."/>
            <person name="Ramirez L."/>
            <person name="Alfaro M."/>
            <person name="Sun H."/>
            <person name="Tritt A."/>
            <person name="Yoshinaga Y."/>
            <person name="Zwiers L.-H."/>
            <person name="Turgeon B."/>
            <person name="Goodwin S."/>
            <person name="Spatafora J."/>
            <person name="Crous P."/>
            <person name="Grigoriev I."/>
        </authorList>
    </citation>
    <scope>NUCLEOTIDE SEQUENCE</scope>
    <source>
        <strain evidence="2">CBS 116435</strain>
    </source>
</reference>
<gene>
    <name evidence="2" type="ORF">K431DRAFT_95902</name>
</gene>